<protein>
    <submittedName>
        <fullName evidence="2">Gamma-glutamylcyclotransferase</fullName>
    </submittedName>
</protein>
<dbReference type="EMBL" id="JBHRZF010000116">
    <property type="protein sequence ID" value="MFC3861032.1"/>
    <property type="molecule type" value="Genomic_DNA"/>
</dbReference>
<dbReference type="Gene3D" id="3.10.490.10">
    <property type="entry name" value="Gamma-glutamyl cyclotransferase-like"/>
    <property type="match status" value="1"/>
</dbReference>
<comment type="caution">
    <text evidence="2">The sequence shown here is derived from an EMBL/GenBank/DDBJ whole genome shotgun (WGS) entry which is preliminary data.</text>
</comment>
<name>A0ABV8AA18_9DEIO</name>
<dbReference type="InterPro" id="IPR010982">
    <property type="entry name" value="Lambda_DNA-bd_dom_sf"/>
</dbReference>
<dbReference type="Gene3D" id="1.10.260.40">
    <property type="entry name" value="lambda repressor-like DNA-binding domains"/>
    <property type="match status" value="1"/>
</dbReference>
<sequence length="208" mass="22869">MISLDGQVIRRRREELGLTLQEVAEKAGVTRQYVSSVEGNKIQLVPPGVARIIETVGLTVTLAEPDTGDFPVHFFTYGSMKPGFLRYGLVEGSLPEGHQPAVLSGYRLYDSGMDYPCLVRSESAADIVQGFVFEFTGKTIHPALATFDVIEGVGNDPPLFVRHRSVALVNEGSDQLGVPTWVYLYAQSTEGMKPVKDGNWLPEKGRRK</sequence>
<dbReference type="CDD" id="cd00093">
    <property type="entry name" value="HTH_XRE"/>
    <property type="match status" value="1"/>
</dbReference>
<dbReference type="Pfam" id="PF01381">
    <property type="entry name" value="HTH_3"/>
    <property type="match status" value="1"/>
</dbReference>
<dbReference type="InterPro" id="IPR036568">
    <property type="entry name" value="GGCT-like_sf"/>
</dbReference>
<accession>A0ABV8AA18</accession>
<evidence type="ECO:0000313" key="3">
    <source>
        <dbReference type="Proteomes" id="UP001595748"/>
    </source>
</evidence>
<evidence type="ECO:0000313" key="2">
    <source>
        <dbReference type="EMBL" id="MFC3861032.1"/>
    </source>
</evidence>
<dbReference type="InterPro" id="IPR001387">
    <property type="entry name" value="Cro/C1-type_HTH"/>
</dbReference>
<dbReference type="SUPFAM" id="SSF110857">
    <property type="entry name" value="Gamma-glutamyl cyclotransferase-like"/>
    <property type="match status" value="1"/>
</dbReference>
<proteinExistence type="predicted"/>
<feature type="domain" description="HTH cro/C1-type" evidence="1">
    <location>
        <begin position="9"/>
        <end position="38"/>
    </location>
</feature>
<reference evidence="3" key="1">
    <citation type="journal article" date="2019" name="Int. J. Syst. Evol. Microbiol.">
        <title>The Global Catalogue of Microorganisms (GCM) 10K type strain sequencing project: providing services to taxonomists for standard genome sequencing and annotation.</title>
        <authorList>
            <consortium name="The Broad Institute Genomics Platform"/>
            <consortium name="The Broad Institute Genome Sequencing Center for Infectious Disease"/>
            <person name="Wu L."/>
            <person name="Ma J."/>
        </authorList>
    </citation>
    <scope>NUCLEOTIDE SEQUENCE [LARGE SCALE GENOMIC DNA]</scope>
    <source>
        <strain evidence="3">CCTCC AB 2013263</strain>
    </source>
</reference>
<keyword evidence="3" id="KW-1185">Reference proteome</keyword>
<dbReference type="SUPFAM" id="SSF47413">
    <property type="entry name" value="lambda repressor-like DNA-binding domains"/>
    <property type="match status" value="1"/>
</dbReference>
<dbReference type="PROSITE" id="PS50943">
    <property type="entry name" value="HTH_CROC1"/>
    <property type="match status" value="1"/>
</dbReference>
<dbReference type="Pfam" id="PF06094">
    <property type="entry name" value="GGACT"/>
    <property type="match status" value="1"/>
</dbReference>
<dbReference type="InterPro" id="IPR009288">
    <property type="entry name" value="AIG2-like_dom"/>
</dbReference>
<dbReference type="Proteomes" id="UP001595748">
    <property type="component" value="Unassembled WGS sequence"/>
</dbReference>
<gene>
    <name evidence="2" type="ORF">ACFOPQ_09690</name>
</gene>
<organism evidence="2 3">
    <name type="scientific">Deinococcus antarcticus</name>
    <dbReference type="NCBI Taxonomy" id="1298767"/>
    <lineage>
        <taxon>Bacteria</taxon>
        <taxon>Thermotogati</taxon>
        <taxon>Deinococcota</taxon>
        <taxon>Deinococci</taxon>
        <taxon>Deinococcales</taxon>
        <taxon>Deinococcaceae</taxon>
        <taxon>Deinococcus</taxon>
    </lineage>
</organism>
<dbReference type="RefSeq" id="WP_380077530.1">
    <property type="nucleotide sequence ID" value="NZ_JBHRZF010000116.1"/>
</dbReference>
<evidence type="ECO:0000259" key="1">
    <source>
        <dbReference type="PROSITE" id="PS50943"/>
    </source>
</evidence>
<dbReference type="SMART" id="SM00530">
    <property type="entry name" value="HTH_XRE"/>
    <property type="match status" value="1"/>
</dbReference>